<sequence length="49" mass="5746">MMRDELILSLYLDFLMEQAFLNPEEELEAYTEEMAAEDEELMAGVELDD</sequence>
<evidence type="ECO:0000313" key="1">
    <source>
        <dbReference type="EMBL" id="MEG3439274.1"/>
    </source>
</evidence>
<reference evidence="1 2" key="1">
    <citation type="submission" date="2024-01" db="EMBL/GenBank/DDBJ databases">
        <title>Genomic insights into the taxonomy and metabolism of the cyanobacterium Pannus brasiliensis CCIBt3594.</title>
        <authorList>
            <person name="Machado M."/>
            <person name="Botero N.B."/>
            <person name="Andreote A.P.D."/>
            <person name="Feitosa A.M.T."/>
            <person name="Popin R."/>
            <person name="Sivonen K."/>
            <person name="Fiore M.F."/>
        </authorList>
    </citation>
    <scope>NUCLEOTIDE SEQUENCE [LARGE SCALE GENOMIC DNA]</scope>
    <source>
        <strain evidence="1 2">CCIBt3594</strain>
    </source>
</reference>
<name>A0AAW9R0S7_9CHRO</name>
<keyword evidence="2" id="KW-1185">Reference proteome</keyword>
<organism evidence="1 2">
    <name type="scientific">Pannus brasiliensis CCIBt3594</name>
    <dbReference type="NCBI Taxonomy" id="1427578"/>
    <lineage>
        <taxon>Bacteria</taxon>
        <taxon>Bacillati</taxon>
        <taxon>Cyanobacteriota</taxon>
        <taxon>Cyanophyceae</taxon>
        <taxon>Oscillatoriophycideae</taxon>
        <taxon>Chroococcales</taxon>
        <taxon>Microcystaceae</taxon>
        <taxon>Pannus</taxon>
    </lineage>
</organism>
<dbReference type="AlphaFoldDB" id="A0AAW9R0S7"/>
<dbReference type="RefSeq" id="WP_332866760.1">
    <property type="nucleotide sequence ID" value="NZ_JBAFSM010000044.1"/>
</dbReference>
<dbReference type="Proteomes" id="UP001328733">
    <property type="component" value="Unassembled WGS sequence"/>
</dbReference>
<gene>
    <name evidence="1" type="ORF">V0288_19265</name>
</gene>
<accession>A0AAW9R0S7</accession>
<dbReference type="EMBL" id="JBAFSM010000044">
    <property type="protein sequence ID" value="MEG3439274.1"/>
    <property type="molecule type" value="Genomic_DNA"/>
</dbReference>
<comment type="caution">
    <text evidence="1">The sequence shown here is derived from an EMBL/GenBank/DDBJ whole genome shotgun (WGS) entry which is preliminary data.</text>
</comment>
<proteinExistence type="predicted"/>
<evidence type="ECO:0000313" key="2">
    <source>
        <dbReference type="Proteomes" id="UP001328733"/>
    </source>
</evidence>
<protein>
    <submittedName>
        <fullName evidence="1">Uncharacterized protein</fullName>
    </submittedName>
</protein>